<dbReference type="SUPFAM" id="SSF51556">
    <property type="entry name" value="Metallo-dependent hydrolases"/>
    <property type="match status" value="1"/>
</dbReference>
<accession>A0A7T4DKC5</accession>
<dbReference type="EMBL" id="CP065989">
    <property type="protein sequence ID" value="QQB15306.1"/>
    <property type="molecule type" value="Genomic_DNA"/>
</dbReference>
<name>A0A7T4DKC5_9MICO</name>
<dbReference type="InterPro" id="IPR006680">
    <property type="entry name" value="Amidohydro-rel"/>
</dbReference>
<keyword evidence="1 3" id="KW-0378">Hydrolase</keyword>
<sequence>MNPLRTLDDTATLLVPEQLLLPTGPQRDHAVLIENGLIAAAGPTAELAATAAGRTARRIELPGRLLMPGFVDAHHHLSQSFGKSLVFGEPSEIFSRVWVPMEGQMDAEALDVATRLAAWESLRGGFTTVVDAGTRAAADVGAIAEATVEVGMRCVLGLIGNDLGGGVRTASVPEVTAAAAHHLSRWESIELVHPSLAVSIPEVASDEALIALAGLAGEAGAVLQTHLNEHLAAVERSLVAGGERPLERLARLGVLGPQLLAAHATLLTPREIRLLADTGAAIAYNPVASSWKGNAVAPALLLHELGARLGLGTDGTRSDAFRLLDAAETAQRLTAGLAAGDSSTGGGWTWLELGLRGGADAVGLAGRVGEITPGAYADLLVVDLETPEFAPSWDLPWELVRLGNRDQIEAVIVGGRLRLERGWPVDWDGRALLGRVREIAQRVVETSPITRVDPLSADHRAAWVREHAADAARATAHPVEVAQ</sequence>
<feature type="domain" description="Amidohydrolase-related" evidence="2">
    <location>
        <begin position="66"/>
        <end position="417"/>
    </location>
</feature>
<gene>
    <name evidence="3" type="ORF">I6H47_04960</name>
</gene>
<dbReference type="InterPro" id="IPR032466">
    <property type="entry name" value="Metal_Hydrolase"/>
</dbReference>
<evidence type="ECO:0000259" key="2">
    <source>
        <dbReference type="Pfam" id="PF01979"/>
    </source>
</evidence>
<dbReference type="Proteomes" id="UP000595374">
    <property type="component" value="Chromosome"/>
</dbReference>
<dbReference type="InterPro" id="IPR050287">
    <property type="entry name" value="MTA/SAH_deaminase"/>
</dbReference>
<dbReference type="AlphaFoldDB" id="A0A7T4DKC5"/>
<dbReference type="PANTHER" id="PTHR43794:SF11">
    <property type="entry name" value="AMIDOHYDROLASE-RELATED DOMAIN-CONTAINING PROTEIN"/>
    <property type="match status" value="1"/>
</dbReference>
<evidence type="ECO:0000256" key="1">
    <source>
        <dbReference type="ARBA" id="ARBA00022801"/>
    </source>
</evidence>
<proteinExistence type="predicted"/>
<dbReference type="RefSeq" id="WP_198500326.1">
    <property type="nucleotide sequence ID" value="NZ_CP065989.1"/>
</dbReference>
<dbReference type="Gene3D" id="3.20.20.140">
    <property type="entry name" value="Metal-dependent hydrolases"/>
    <property type="match status" value="1"/>
</dbReference>
<dbReference type="InterPro" id="IPR011059">
    <property type="entry name" value="Metal-dep_hydrolase_composite"/>
</dbReference>
<evidence type="ECO:0000313" key="4">
    <source>
        <dbReference type="Proteomes" id="UP000595374"/>
    </source>
</evidence>
<dbReference type="Gene3D" id="2.30.40.10">
    <property type="entry name" value="Urease, subunit C, domain 1"/>
    <property type="match status" value="1"/>
</dbReference>
<dbReference type="SUPFAM" id="SSF51338">
    <property type="entry name" value="Composite domain of metallo-dependent hydrolases"/>
    <property type="match status" value="1"/>
</dbReference>
<organism evidence="3 4">
    <name type="scientific">Brevibacterium casei</name>
    <dbReference type="NCBI Taxonomy" id="33889"/>
    <lineage>
        <taxon>Bacteria</taxon>
        <taxon>Bacillati</taxon>
        <taxon>Actinomycetota</taxon>
        <taxon>Actinomycetes</taxon>
        <taxon>Micrococcales</taxon>
        <taxon>Brevibacteriaceae</taxon>
        <taxon>Brevibacterium</taxon>
    </lineage>
</organism>
<reference evidence="3 4" key="1">
    <citation type="submission" date="2020-12" db="EMBL/GenBank/DDBJ databases">
        <title>FDA dAtabase for Regulatory Grade micrObial Sequences (FDA-ARGOS): Supporting development and validation of Infectious Disease Dx tests.</title>
        <authorList>
            <person name="Sproer C."/>
            <person name="Gronow S."/>
            <person name="Severitt S."/>
            <person name="Schroder I."/>
            <person name="Tallon L."/>
            <person name="Sadzewicz L."/>
            <person name="Zhao X."/>
            <person name="Boylan J."/>
            <person name="Ott S."/>
            <person name="Bowen H."/>
            <person name="Vavikolanu K."/>
            <person name="Mehta A."/>
            <person name="Aluvathingal J."/>
            <person name="Nadendla S."/>
            <person name="Lowell S."/>
            <person name="Myers T."/>
            <person name="Yan Y."/>
            <person name="Sichtig H."/>
        </authorList>
    </citation>
    <scope>NUCLEOTIDE SEQUENCE [LARGE SCALE GENOMIC DNA]</scope>
    <source>
        <strain evidence="3 4">FDAARGOS_990</strain>
    </source>
</reference>
<protein>
    <submittedName>
        <fullName evidence="3">Amidohydrolase family protein</fullName>
    </submittedName>
</protein>
<evidence type="ECO:0000313" key="3">
    <source>
        <dbReference type="EMBL" id="QQB15306.1"/>
    </source>
</evidence>
<dbReference type="PANTHER" id="PTHR43794">
    <property type="entry name" value="AMINOHYDROLASE SSNA-RELATED"/>
    <property type="match status" value="1"/>
</dbReference>
<dbReference type="GO" id="GO:0016810">
    <property type="term" value="F:hydrolase activity, acting on carbon-nitrogen (but not peptide) bonds"/>
    <property type="evidence" value="ECO:0007669"/>
    <property type="project" value="InterPro"/>
</dbReference>
<dbReference type="Pfam" id="PF01979">
    <property type="entry name" value="Amidohydro_1"/>
    <property type="match status" value="1"/>
</dbReference>